<keyword evidence="2 4" id="KW-0560">Oxidoreductase</keyword>
<dbReference type="InterPro" id="IPR036291">
    <property type="entry name" value="NAD(P)-bd_dom_sf"/>
</dbReference>
<gene>
    <name evidence="4" type="primary">rfbD</name>
    <name evidence="4" type="ORF">HGI30_05855</name>
</gene>
<dbReference type="AlphaFoldDB" id="A0A6H2GUN3"/>
<name>A0A6H2GUN3_9BACL</name>
<reference evidence="4 5" key="1">
    <citation type="submission" date="2020-04" db="EMBL/GenBank/DDBJ databases">
        <title>Novel Paenibacillus strain UniB2 isolated from commercial digestive syrup.</title>
        <authorList>
            <person name="Thorat V."/>
            <person name="Kirdat K."/>
            <person name="Tiwarekar B."/>
            <person name="Yadav A."/>
        </authorList>
    </citation>
    <scope>NUCLEOTIDE SEQUENCE [LARGE SCALE GENOMIC DNA]</scope>
    <source>
        <strain evidence="4 5">UniB2</strain>
    </source>
</reference>
<dbReference type="Proteomes" id="UP000502136">
    <property type="component" value="Chromosome"/>
</dbReference>
<dbReference type="SUPFAM" id="SSF51735">
    <property type="entry name" value="NAD(P)-binding Rossmann-fold domains"/>
    <property type="match status" value="1"/>
</dbReference>
<accession>A0A6H2GUN3</accession>
<evidence type="ECO:0000256" key="1">
    <source>
        <dbReference type="ARBA" id="ARBA00010944"/>
    </source>
</evidence>
<dbReference type="GO" id="GO:0008831">
    <property type="term" value="F:dTDP-4-dehydrorhamnose reductase activity"/>
    <property type="evidence" value="ECO:0007669"/>
    <property type="project" value="UniProtKB-EC"/>
</dbReference>
<dbReference type="Gene3D" id="3.90.25.10">
    <property type="entry name" value="UDP-galactose 4-epimerase, domain 1"/>
    <property type="match status" value="1"/>
</dbReference>
<protein>
    <recommendedName>
        <fullName evidence="2">dTDP-4-dehydrorhamnose reductase</fullName>
        <ecNumber evidence="2">1.1.1.133</ecNumber>
    </recommendedName>
</protein>
<dbReference type="GO" id="GO:0019305">
    <property type="term" value="P:dTDP-rhamnose biosynthetic process"/>
    <property type="evidence" value="ECO:0007669"/>
    <property type="project" value="UniProtKB-UniPathway"/>
</dbReference>
<dbReference type="GO" id="GO:0005829">
    <property type="term" value="C:cytosol"/>
    <property type="evidence" value="ECO:0007669"/>
    <property type="project" value="TreeGrafter"/>
</dbReference>
<keyword evidence="2" id="KW-0521">NADP</keyword>
<evidence type="ECO:0000313" key="4">
    <source>
        <dbReference type="EMBL" id="QJC51134.1"/>
    </source>
</evidence>
<sequence length="289" mass="31954">MDKRKVIVTGAGGQLGRDLVSLLNEEEYETFGLTRSELDFSKREEVDRIVSLLKPDIIIHSGAYTKVDQAESEPDVAHQVNGDGAGYIAAAAERIGAKLVYVSSDYVFDGSASQPIPESAATHPINVYGASKRKGEEQSQALCSRCFIVRTSWVYGIHGANFVKTMLNLARQGKPLSVVQDQVGSPTFTRDLAACMLGLMDTERYGIYHVSNSGFCSWYEFAQAIFEEAGLEVELAPVSSDQFVRPARRPAYSVLGHEALREHGFPEMRHWRDGLKEFVRMGSAIKQLQ</sequence>
<dbReference type="InterPro" id="IPR005913">
    <property type="entry name" value="dTDP_dehydrorham_reduct"/>
</dbReference>
<dbReference type="FunFam" id="3.40.50.720:FF:000159">
    <property type="entry name" value="dTDP-4-dehydrorhamnose reductase"/>
    <property type="match status" value="1"/>
</dbReference>
<evidence type="ECO:0000259" key="3">
    <source>
        <dbReference type="Pfam" id="PF04321"/>
    </source>
</evidence>
<dbReference type="KEGG" id="palr:HGI30_05855"/>
<feature type="domain" description="RmlD-like substrate binding" evidence="3">
    <location>
        <begin position="5"/>
        <end position="280"/>
    </location>
</feature>
<evidence type="ECO:0000256" key="2">
    <source>
        <dbReference type="RuleBase" id="RU364082"/>
    </source>
</evidence>
<dbReference type="UniPathway" id="UPA00124"/>
<proteinExistence type="inferred from homology"/>
<dbReference type="Pfam" id="PF04321">
    <property type="entry name" value="RmlD_sub_bind"/>
    <property type="match status" value="1"/>
</dbReference>
<dbReference type="PANTHER" id="PTHR10491">
    <property type="entry name" value="DTDP-4-DEHYDRORHAMNOSE REDUCTASE"/>
    <property type="match status" value="1"/>
</dbReference>
<comment type="function">
    <text evidence="2">Catalyzes the reduction of dTDP-6-deoxy-L-lyxo-4-hexulose to yield dTDP-L-rhamnose.</text>
</comment>
<evidence type="ECO:0000313" key="5">
    <source>
        <dbReference type="Proteomes" id="UP000502136"/>
    </source>
</evidence>
<dbReference type="EC" id="1.1.1.133" evidence="2"/>
<dbReference type="RefSeq" id="WP_168906788.1">
    <property type="nucleotide sequence ID" value="NZ_CP051428.1"/>
</dbReference>
<comment type="similarity">
    <text evidence="1 2">Belongs to the dTDP-4-dehydrorhamnose reductase family.</text>
</comment>
<organism evidence="4 5">
    <name type="scientific">Paenibacillus albicereus</name>
    <dbReference type="NCBI Taxonomy" id="2726185"/>
    <lineage>
        <taxon>Bacteria</taxon>
        <taxon>Bacillati</taxon>
        <taxon>Bacillota</taxon>
        <taxon>Bacilli</taxon>
        <taxon>Bacillales</taxon>
        <taxon>Paenibacillaceae</taxon>
        <taxon>Paenibacillus</taxon>
    </lineage>
</organism>
<keyword evidence="5" id="KW-1185">Reference proteome</keyword>
<comment type="pathway">
    <text evidence="2">Carbohydrate biosynthesis; dTDP-L-rhamnose biosynthesis.</text>
</comment>
<dbReference type="CDD" id="cd05254">
    <property type="entry name" value="dTDP_HR_like_SDR_e"/>
    <property type="match status" value="1"/>
</dbReference>
<dbReference type="NCBIfam" id="TIGR01214">
    <property type="entry name" value="rmlD"/>
    <property type="match status" value="1"/>
</dbReference>
<dbReference type="Gene3D" id="3.40.50.720">
    <property type="entry name" value="NAD(P)-binding Rossmann-like Domain"/>
    <property type="match status" value="1"/>
</dbReference>
<dbReference type="InterPro" id="IPR029903">
    <property type="entry name" value="RmlD-like-bd"/>
</dbReference>
<dbReference type="EMBL" id="CP051428">
    <property type="protein sequence ID" value="QJC51134.1"/>
    <property type="molecule type" value="Genomic_DNA"/>
</dbReference>
<dbReference type="PANTHER" id="PTHR10491:SF4">
    <property type="entry name" value="METHIONINE ADENOSYLTRANSFERASE 2 SUBUNIT BETA"/>
    <property type="match status" value="1"/>
</dbReference>